<dbReference type="PIRSF" id="PIRSF016661">
    <property type="entry name" value="BioY"/>
    <property type="match status" value="1"/>
</dbReference>
<protein>
    <recommendedName>
        <fullName evidence="2">Biotin transporter</fullName>
    </recommendedName>
</protein>
<evidence type="ECO:0000313" key="5">
    <source>
        <dbReference type="Proteomes" id="UP000006786"/>
    </source>
</evidence>
<feature type="transmembrane region" description="Helical" evidence="3">
    <location>
        <begin position="164"/>
        <end position="180"/>
    </location>
</feature>
<comment type="subcellular location">
    <subcellularLocation>
        <location evidence="2">Cell membrane</location>
        <topology evidence="2">Multi-pass membrane protein</topology>
    </subcellularLocation>
</comment>
<keyword evidence="2 3" id="KW-0472">Membrane</keyword>
<feature type="transmembrane region" description="Helical" evidence="3">
    <location>
        <begin position="128"/>
        <end position="152"/>
    </location>
</feature>
<dbReference type="PATRIC" id="fig|391937.3.peg.3358"/>
<evidence type="ECO:0000313" key="4">
    <source>
        <dbReference type="EMBL" id="EKF17839.1"/>
    </source>
</evidence>
<feature type="transmembrane region" description="Helical" evidence="3">
    <location>
        <begin position="38"/>
        <end position="56"/>
    </location>
</feature>
<proteinExistence type="inferred from homology"/>
<evidence type="ECO:0000256" key="3">
    <source>
        <dbReference type="SAM" id="Phobius"/>
    </source>
</evidence>
<name>K2LJC0_9HYPH</name>
<evidence type="ECO:0000256" key="1">
    <source>
        <dbReference type="ARBA" id="ARBA00010692"/>
    </source>
</evidence>
<gene>
    <name evidence="4" type="ORF">NA2_16353</name>
</gene>
<dbReference type="PANTHER" id="PTHR34295:SF1">
    <property type="entry name" value="BIOTIN TRANSPORTER BIOY"/>
    <property type="match status" value="1"/>
</dbReference>
<dbReference type="Proteomes" id="UP000006786">
    <property type="component" value="Unassembled WGS sequence"/>
</dbReference>
<dbReference type="RefSeq" id="WP_008598156.1">
    <property type="nucleotide sequence ID" value="NZ_AMRM01000019.1"/>
</dbReference>
<keyword evidence="5" id="KW-1185">Reference proteome</keyword>
<keyword evidence="2" id="KW-1003">Cell membrane</keyword>
<dbReference type="Pfam" id="PF02632">
    <property type="entry name" value="BioY"/>
    <property type="match status" value="1"/>
</dbReference>
<evidence type="ECO:0000256" key="2">
    <source>
        <dbReference type="PIRNR" id="PIRNR016661"/>
    </source>
</evidence>
<reference evidence="4 5" key="1">
    <citation type="journal article" date="2012" name="J. Bacteriol.">
        <title>Genome Sequence of Nitratireductor pacificus Type Strain pht-3B.</title>
        <authorList>
            <person name="Lai Q."/>
            <person name="Li G."/>
            <person name="Shao Z."/>
        </authorList>
    </citation>
    <scope>NUCLEOTIDE SEQUENCE [LARGE SCALE GENOMIC DNA]</scope>
    <source>
        <strain evidence="5">pht-3B</strain>
    </source>
</reference>
<keyword evidence="2" id="KW-0813">Transport</keyword>
<keyword evidence="3" id="KW-0812">Transmembrane</keyword>
<feature type="transmembrane region" description="Helical" evidence="3">
    <location>
        <begin position="14"/>
        <end position="32"/>
    </location>
</feature>
<dbReference type="EMBL" id="AMRM01000019">
    <property type="protein sequence ID" value="EKF17839.1"/>
    <property type="molecule type" value="Genomic_DNA"/>
</dbReference>
<comment type="similarity">
    <text evidence="1 2">Belongs to the BioY family.</text>
</comment>
<dbReference type="eggNOG" id="COG1268">
    <property type="taxonomic scope" value="Bacteria"/>
</dbReference>
<dbReference type="Gene3D" id="1.10.1760.20">
    <property type="match status" value="1"/>
</dbReference>
<dbReference type="GO" id="GO:0005886">
    <property type="term" value="C:plasma membrane"/>
    <property type="evidence" value="ECO:0007669"/>
    <property type="project" value="UniProtKB-SubCell"/>
</dbReference>
<dbReference type="OrthoDB" id="9803495at2"/>
<dbReference type="STRING" id="391937.NA2_16353"/>
<keyword evidence="3" id="KW-1133">Transmembrane helix</keyword>
<dbReference type="PANTHER" id="PTHR34295">
    <property type="entry name" value="BIOTIN TRANSPORTER BIOY"/>
    <property type="match status" value="1"/>
</dbReference>
<dbReference type="InterPro" id="IPR003784">
    <property type="entry name" value="BioY"/>
</dbReference>
<sequence>MQELATTHRFPSSLVRNCGLVVGAAALIAASAKVQIPFWPVPMTLHTLAVLTLSVALGSRLGLAAMAAYLGAGLAGMPVFAGSPERGIGMAYALGPTGGYLAGYLVASWLTGFLAAGGGALRIAAAMLAGLAVVYAAGLAWLAGFVPAEALIATGMAPFVPGDLLKIGLGVAMICGWRSLRSGAAR</sequence>
<feature type="transmembrane region" description="Helical" evidence="3">
    <location>
        <begin position="63"/>
        <end position="81"/>
    </location>
</feature>
<accession>K2LJC0</accession>
<dbReference type="GO" id="GO:0015225">
    <property type="term" value="F:biotin transmembrane transporter activity"/>
    <property type="evidence" value="ECO:0007669"/>
    <property type="project" value="UniProtKB-UniRule"/>
</dbReference>
<comment type="caution">
    <text evidence="4">The sequence shown here is derived from an EMBL/GenBank/DDBJ whole genome shotgun (WGS) entry which is preliminary data.</text>
</comment>
<dbReference type="AlphaFoldDB" id="K2LJC0"/>
<organism evidence="4 5">
    <name type="scientific">Nitratireductor pacificus pht-3B</name>
    <dbReference type="NCBI Taxonomy" id="391937"/>
    <lineage>
        <taxon>Bacteria</taxon>
        <taxon>Pseudomonadati</taxon>
        <taxon>Pseudomonadota</taxon>
        <taxon>Alphaproteobacteria</taxon>
        <taxon>Hyphomicrobiales</taxon>
        <taxon>Phyllobacteriaceae</taxon>
        <taxon>Nitratireductor</taxon>
    </lineage>
</organism>